<accession>X6NW00</accession>
<feature type="region of interest" description="Disordered" evidence="1">
    <location>
        <begin position="447"/>
        <end position="470"/>
    </location>
</feature>
<feature type="region of interest" description="Disordered" evidence="1">
    <location>
        <begin position="860"/>
        <end position="881"/>
    </location>
</feature>
<gene>
    <name evidence="2" type="ORF">RFI_07679</name>
</gene>
<dbReference type="AlphaFoldDB" id="X6NW00"/>
<evidence type="ECO:0000313" key="3">
    <source>
        <dbReference type="Proteomes" id="UP000023152"/>
    </source>
</evidence>
<organism evidence="2 3">
    <name type="scientific">Reticulomyxa filosa</name>
    <dbReference type="NCBI Taxonomy" id="46433"/>
    <lineage>
        <taxon>Eukaryota</taxon>
        <taxon>Sar</taxon>
        <taxon>Rhizaria</taxon>
        <taxon>Retaria</taxon>
        <taxon>Foraminifera</taxon>
        <taxon>Monothalamids</taxon>
        <taxon>Reticulomyxidae</taxon>
        <taxon>Reticulomyxa</taxon>
    </lineage>
</organism>
<sequence length="1200" mass="136394">MNINDPCSFAVGSIFRHIYDWFVTTENPFVDEFKPVPIVVVVVNTKSNGDSSSNSNPLATNDASNENEGESNQPHRLKGKTNVNDSNNGKDKRTLSTEDDLEQKEHSNNSNESSSAVSTWDRDEFHVCLQLNNARIVLLRDLHKRDCDAIMTHGDTQYIYDWCMTPDVLVKSQQVSLNNFGLHFAKGNDVKLKGHAELIQPSKFHYHSLRTINRLNEDQIYKQNLSLDSIVIKGITSNLAAALKDVAQRFTSNWYDNCCDYLFPKPTTNVSVTKIAEATDEKNVATKHTYESELHVVHHEKGVTDEATSSTTTRSQTHYSELPNTEHRQQRTELFLNVDLNRMEIYVHDENYEQYPAIFRMGFTDLHVRSHSNQPNQRTIEATMLWHGSKFDEKNNNPSPLVCPWQCSIHVAQGIDPELQVDVCDIRIYFVLPKKKNSIYVYMDVPSSRGDPEQKTSEKGAIPIHKSQRHNGPAIDALPLKGQTRQPLVKCKVSFLVPHFSLYLERPSLNLTIGKIEAQAFHVMFTSDTVQDTVQIKTKYIGLRDYVQQAGKSFEMLMESTHNMRDEFFSCVGLNQNKHTHTKKRCEFFGGTFPKRQPVGKEPRNVLEFKLDTLTVNYNAECILHLVMFFKSVQKITKLAEEKGFHSGQRQSTDLSLSPKTNKVATEKDDSVTLKVLYKFQQLNICLNKPHRMRHVVQFSLAETNISYCLFGDHSHTLEGEIGNLTALDLTNEGKDVSPFSVRNPTILGLADTSNDSNSVVVDNGSRSNDHHSSHNKVLLKFSYIVSLFDTTNCRYQTQLQASISSVKFVYHNLLVMEIMDYVQSGVVGLFAISSKADDSNEKEVKHLWSPTPALKADEKKYDFDLPDPNDSEPLRSVLEHADSPDMDTAIRYSITINKPVITFPFHRTSENSIDLDLGSIYITNQVRMDTKESKRKPNSESALSEEKTKDNDNNDNNDNDNGNEVGIFVEDICIQMEHVQLSGGQSRQVQMLEMSIHTMVTRGLSYNKVLEPNYQVITKIDEFRVCLSQQHCKDIMTTVFGNFSTESEVFKSRTISSTHLEGMKSFQTIEAKNFASLTKDSGRDALEDTVDQINAMIQARSKKQVQKYENEIKSDRRGGQSQDHDSQQLTDKPLTMIGQWTKEQALQIKRLKELEHATHLLSVAPVNVFLNEEIQKDVFCGTWILIATIKSNRPSPIFQ</sequence>
<dbReference type="Proteomes" id="UP000023152">
    <property type="component" value="Unassembled WGS sequence"/>
</dbReference>
<feature type="region of interest" description="Disordered" evidence="1">
    <location>
        <begin position="929"/>
        <end position="963"/>
    </location>
</feature>
<feature type="region of interest" description="Disordered" evidence="1">
    <location>
        <begin position="302"/>
        <end position="326"/>
    </location>
</feature>
<name>X6NW00_RETFI</name>
<feature type="region of interest" description="Disordered" evidence="1">
    <location>
        <begin position="1110"/>
        <end position="1135"/>
    </location>
</feature>
<keyword evidence="3" id="KW-1185">Reference proteome</keyword>
<evidence type="ECO:0000256" key="1">
    <source>
        <dbReference type="SAM" id="MobiDB-lite"/>
    </source>
</evidence>
<feature type="compositionally biased region" description="Basic and acidic residues" evidence="1">
    <location>
        <begin position="929"/>
        <end position="953"/>
    </location>
</feature>
<dbReference type="EMBL" id="ASPP01006063">
    <property type="protein sequence ID" value="ETO29442.1"/>
    <property type="molecule type" value="Genomic_DNA"/>
</dbReference>
<proteinExistence type="predicted"/>
<feature type="region of interest" description="Disordered" evidence="1">
    <location>
        <begin position="46"/>
        <end position="116"/>
    </location>
</feature>
<feature type="compositionally biased region" description="Polar residues" evidence="1">
    <location>
        <begin position="46"/>
        <end position="74"/>
    </location>
</feature>
<comment type="caution">
    <text evidence="2">The sequence shown here is derived from an EMBL/GenBank/DDBJ whole genome shotgun (WGS) entry which is preliminary data.</text>
</comment>
<evidence type="ECO:0000313" key="2">
    <source>
        <dbReference type="EMBL" id="ETO29442.1"/>
    </source>
</evidence>
<feature type="compositionally biased region" description="Polar residues" evidence="1">
    <location>
        <begin position="306"/>
        <end position="323"/>
    </location>
</feature>
<feature type="compositionally biased region" description="Basic and acidic residues" evidence="1">
    <location>
        <begin position="1110"/>
        <end position="1127"/>
    </location>
</feature>
<feature type="non-terminal residue" evidence="2">
    <location>
        <position position="1200"/>
    </location>
</feature>
<reference evidence="2 3" key="1">
    <citation type="journal article" date="2013" name="Curr. Biol.">
        <title>The Genome of the Foraminiferan Reticulomyxa filosa.</title>
        <authorList>
            <person name="Glockner G."/>
            <person name="Hulsmann N."/>
            <person name="Schleicher M."/>
            <person name="Noegel A.A."/>
            <person name="Eichinger L."/>
            <person name="Gallinger C."/>
            <person name="Pawlowski J."/>
            <person name="Sierra R."/>
            <person name="Euteneuer U."/>
            <person name="Pillet L."/>
            <person name="Moustafa A."/>
            <person name="Platzer M."/>
            <person name="Groth M."/>
            <person name="Szafranski K."/>
            <person name="Schliwa M."/>
        </authorList>
    </citation>
    <scope>NUCLEOTIDE SEQUENCE [LARGE SCALE GENOMIC DNA]</scope>
</reference>
<protein>
    <submittedName>
        <fullName evidence="2">Uncharacterized protein</fullName>
    </submittedName>
</protein>